<dbReference type="AlphaFoldDB" id="A0A8H4KXQ5"/>
<reference evidence="1 2" key="1">
    <citation type="submission" date="2020-01" db="EMBL/GenBank/DDBJ databases">
        <title>Identification and distribution of gene clusters putatively required for synthesis of sphingolipid metabolism inhibitors in phylogenetically diverse species of the filamentous fungus Fusarium.</title>
        <authorList>
            <person name="Kim H.-S."/>
            <person name="Busman M."/>
            <person name="Brown D.W."/>
            <person name="Divon H."/>
            <person name="Uhlig S."/>
            <person name="Proctor R.H."/>
        </authorList>
    </citation>
    <scope>NUCLEOTIDE SEQUENCE [LARGE SCALE GENOMIC DNA]</scope>
    <source>
        <strain evidence="1 2">NRRL 20459</strain>
    </source>
</reference>
<evidence type="ECO:0000313" key="2">
    <source>
        <dbReference type="Proteomes" id="UP000554235"/>
    </source>
</evidence>
<gene>
    <name evidence="1" type="ORF">FALBO_15147</name>
</gene>
<organism evidence="1 2">
    <name type="scientific">Fusarium albosuccineum</name>
    <dbReference type="NCBI Taxonomy" id="1237068"/>
    <lineage>
        <taxon>Eukaryota</taxon>
        <taxon>Fungi</taxon>
        <taxon>Dikarya</taxon>
        <taxon>Ascomycota</taxon>
        <taxon>Pezizomycotina</taxon>
        <taxon>Sordariomycetes</taxon>
        <taxon>Hypocreomycetidae</taxon>
        <taxon>Hypocreales</taxon>
        <taxon>Nectriaceae</taxon>
        <taxon>Fusarium</taxon>
        <taxon>Fusarium decemcellulare species complex</taxon>
    </lineage>
</organism>
<sequence>MATSSGPTLSLDIIHHIAVQLAEEKVEELAFYRKKTPWYRSCDTLLRRLTYLSHATKDLLTPLLYRHIILADGLDVTNYWITFAQQPSLRQHVQYLACYARLSGSSWRKGWLPKCRAAWVKRCSPDKTSFMTILSTDCGLLGLAWLASQFERRKKIFMFNADFSHDGIIELMFASTLFMLPNIQTFNWMDVNSNPKAYVLKNIFNAALGGVPLMPQLRELNVEKETVDYGVGDNQPQFFVYKTHLWENLQTLHLHAMDLDKEFIQFLVANVFKENRPVKKLYVSCIRDAETRRYGVGAFTSDYVSPGELLLDPDNPEKDKDKFKAFPNLDYLNVSFSYSQRRAIEGSRTLRAFLHAVGAPETLILTGHPLPSQALDTGVVHPRLKHIRVREMIPSAPSKTRSRDQLVGQINTFWNMKQAVAPNLSAIDWDNYRFRRHDLEGEDKAVWVLEGEDEWEDDSSDDDMLEARMNEEMMLEDVLQLMDDDSDAVYYYGSDNMEDLNDMLDEDDMMGW</sequence>
<accession>A0A8H4KXQ5</accession>
<comment type="caution">
    <text evidence="1">The sequence shown here is derived from an EMBL/GenBank/DDBJ whole genome shotgun (WGS) entry which is preliminary data.</text>
</comment>
<evidence type="ECO:0000313" key="1">
    <source>
        <dbReference type="EMBL" id="KAF4457733.1"/>
    </source>
</evidence>
<proteinExistence type="predicted"/>
<protein>
    <submittedName>
        <fullName evidence="1">Uncharacterized protein</fullName>
    </submittedName>
</protein>
<dbReference type="Proteomes" id="UP000554235">
    <property type="component" value="Unassembled WGS sequence"/>
</dbReference>
<name>A0A8H4KXQ5_9HYPO</name>
<dbReference type="OrthoDB" id="5058708at2759"/>
<keyword evidence="2" id="KW-1185">Reference proteome</keyword>
<dbReference type="EMBL" id="JAADYS010002577">
    <property type="protein sequence ID" value="KAF4457733.1"/>
    <property type="molecule type" value="Genomic_DNA"/>
</dbReference>